<dbReference type="GO" id="GO:0097621">
    <property type="term" value="F:monoamine oxidase activity"/>
    <property type="evidence" value="ECO:0007669"/>
    <property type="project" value="UniProtKB-EC"/>
</dbReference>
<dbReference type="EC" id="1.4.3.-" evidence="10"/>
<comment type="subcellular location">
    <subcellularLocation>
        <location evidence="2">Mitochondrion outer membrane</location>
        <topology evidence="2">Single-pass type IV membrane protein</topology>
        <orientation evidence="2">Cytoplasmic side</orientation>
    </subcellularLocation>
</comment>
<dbReference type="EMBL" id="JASPKZ010007760">
    <property type="protein sequence ID" value="KAJ9582710.1"/>
    <property type="molecule type" value="Genomic_DNA"/>
</dbReference>
<dbReference type="Proteomes" id="UP001233999">
    <property type="component" value="Unassembled WGS sequence"/>
</dbReference>
<comment type="catalytic activity">
    <reaction evidence="7">
        <text>benzylamine + O2 + H2O = benzaldehyde + H2O2 + NH4(+)</text>
        <dbReference type="Rhea" id="RHEA:59424"/>
        <dbReference type="ChEBI" id="CHEBI:15377"/>
        <dbReference type="ChEBI" id="CHEBI:15379"/>
        <dbReference type="ChEBI" id="CHEBI:16240"/>
        <dbReference type="ChEBI" id="CHEBI:17169"/>
        <dbReference type="ChEBI" id="CHEBI:28938"/>
        <dbReference type="ChEBI" id="CHEBI:225238"/>
    </reaction>
    <physiologicalReaction direction="left-to-right" evidence="7">
        <dbReference type="Rhea" id="RHEA:59425"/>
    </physiologicalReaction>
</comment>
<dbReference type="SUPFAM" id="SSF51905">
    <property type="entry name" value="FAD/NAD(P)-binding domain"/>
    <property type="match status" value="1"/>
</dbReference>
<evidence type="ECO:0000256" key="6">
    <source>
        <dbReference type="ARBA" id="ARBA00048448"/>
    </source>
</evidence>
<name>A0AAD7ZL54_DIPPU</name>
<dbReference type="Gene3D" id="1.10.405.10">
    <property type="entry name" value="Guanine Nucleotide Dissociation Inhibitor, domain 1"/>
    <property type="match status" value="1"/>
</dbReference>
<dbReference type="InterPro" id="IPR036188">
    <property type="entry name" value="FAD/NAD-bd_sf"/>
</dbReference>
<reference evidence="12" key="1">
    <citation type="journal article" date="2023" name="IScience">
        <title>Live-bearing cockroach genome reveals convergent evolutionary mechanisms linked to viviparity in insects and beyond.</title>
        <authorList>
            <person name="Fouks B."/>
            <person name="Harrison M.C."/>
            <person name="Mikhailova A.A."/>
            <person name="Marchal E."/>
            <person name="English S."/>
            <person name="Carruthers M."/>
            <person name="Jennings E.C."/>
            <person name="Chiamaka E.L."/>
            <person name="Frigard R.A."/>
            <person name="Pippel M."/>
            <person name="Attardo G.M."/>
            <person name="Benoit J.B."/>
            <person name="Bornberg-Bauer E."/>
            <person name="Tobe S.S."/>
        </authorList>
    </citation>
    <scope>NUCLEOTIDE SEQUENCE</scope>
    <source>
        <strain evidence="12">Stay&amp;Tobe</strain>
    </source>
</reference>
<dbReference type="GO" id="GO:0005741">
    <property type="term" value="C:mitochondrial outer membrane"/>
    <property type="evidence" value="ECO:0007669"/>
    <property type="project" value="UniProtKB-SubCell"/>
</dbReference>
<evidence type="ECO:0000256" key="4">
    <source>
        <dbReference type="ARBA" id="ARBA00023002"/>
    </source>
</evidence>
<evidence type="ECO:0000256" key="1">
    <source>
        <dbReference type="ARBA" id="ARBA00001974"/>
    </source>
</evidence>
<feature type="binding site" evidence="9">
    <location>
        <position position="423"/>
    </location>
    <ligand>
        <name>FAD</name>
        <dbReference type="ChEBI" id="CHEBI:57692"/>
    </ligand>
</feature>
<evidence type="ECO:0000256" key="7">
    <source>
        <dbReference type="ARBA" id="ARBA00049354"/>
    </source>
</evidence>
<dbReference type="PRINTS" id="PR00757">
    <property type="entry name" value="AMINEOXDASEF"/>
</dbReference>
<dbReference type="SUPFAM" id="SSF54373">
    <property type="entry name" value="FAD-linked reductases, C-terminal domain"/>
    <property type="match status" value="1"/>
</dbReference>
<organism evidence="12 13">
    <name type="scientific">Diploptera punctata</name>
    <name type="common">Pacific beetle cockroach</name>
    <dbReference type="NCBI Taxonomy" id="6984"/>
    <lineage>
        <taxon>Eukaryota</taxon>
        <taxon>Metazoa</taxon>
        <taxon>Ecdysozoa</taxon>
        <taxon>Arthropoda</taxon>
        <taxon>Hexapoda</taxon>
        <taxon>Insecta</taxon>
        <taxon>Pterygota</taxon>
        <taxon>Neoptera</taxon>
        <taxon>Polyneoptera</taxon>
        <taxon>Dictyoptera</taxon>
        <taxon>Blattodea</taxon>
        <taxon>Blaberoidea</taxon>
        <taxon>Blaberidae</taxon>
        <taxon>Diplopterinae</taxon>
        <taxon>Diploptera</taxon>
    </lineage>
</organism>
<dbReference type="Gene3D" id="3.90.660.10">
    <property type="match status" value="1"/>
</dbReference>
<reference evidence="12" key="2">
    <citation type="submission" date="2023-05" db="EMBL/GenBank/DDBJ databases">
        <authorList>
            <person name="Fouks B."/>
        </authorList>
    </citation>
    <scope>NUCLEOTIDE SEQUENCE</scope>
    <source>
        <strain evidence="12">Stay&amp;Tobe</strain>
        <tissue evidence="12">Testes</tissue>
    </source>
</reference>
<evidence type="ECO:0000256" key="10">
    <source>
        <dbReference type="RuleBase" id="RU362067"/>
    </source>
</evidence>
<keyword evidence="10" id="KW-0274">FAD</keyword>
<comment type="cofactor">
    <cofactor evidence="1 10">
        <name>FAD</name>
        <dbReference type="ChEBI" id="CHEBI:57692"/>
    </cofactor>
</comment>
<dbReference type="Gene3D" id="3.50.50.60">
    <property type="entry name" value="FAD/NAD(P)-binding domain"/>
    <property type="match status" value="1"/>
</dbReference>
<comment type="function">
    <text evidence="5">Catalyzes the oxidative deamination of primary and some secondary amines such as neurotransmitters, and exogenous amines including the tertiary amine, neurotoxin 1-methyl-4-phenyl-1,2,3,6-tetrahydropyridine (MPTP), with concomitant reduction of oxygen to hydrogen peroxide and participates in the metabolism of neuroactive and vasoactive amines in the central nervous system and peripheral tissues. Preferentially degrades benzylamine and phenylethylamine.</text>
</comment>
<proteinExistence type="inferred from homology"/>
<sequence>MSTPAPSFCGLSAATLLNERGVDIVVLEANDYVGGRTLTVKPSTKEEELQFGWVDLGASYVGPTQDHVLRLCKTLGCETYLCKDNHDNIHYSRGRRCRYTSSWPCFWWSNPFAAWDLRSAIIKIQEMVDQVPEDCPWKAAKAIEWDKMTFKEFLNKQCWTRDAKEFLEALCIINNTADDHQVSLLFFLWYVRQGQGINRIWRIKGGAEERKIVGGSQQLCLKMAQKLGGKVVLKKPVFQVGHMDDGIMVKTTDGTVYNGSYVILAIPPVTHMKIHFDPPLPSLRHGLIQRTPMGLVIKWIAFFREEFWVEKGLNGFVTCMDGIEVVTNVGEDYKPGVSSYGLICFICGQHAVRLSQLTATERKNHIYKVIADYEVVHFEEKMWAQEQYIGGCYTSYYPPGVLSQYGPALREPLGTRVFLAGTETARKWTGYMNGAIEAGERAARQVLHAQGKIPSDEVWLDEPKCETVPPLKLCWLETHQPSLGMLLAVIVLLISLFIALLQLY</sequence>
<feature type="domain" description="Amine oxidase" evidence="11">
    <location>
        <begin position="8"/>
        <end position="447"/>
    </location>
</feature>
<keyword evidence="10" id="KW-0472">Membrane</keyword>
<keyword evidence="13" id="KW-1185">Reference proteome</keyword>
<keyword evidence="4 10" id="KW-0560">Oxidoreductase</keyword>
<feature type="binding site" evidence="9">
    <location>
        <position position="345"/>
    </location>
    <ligand>
        <name>substrate</name>
    </ligand>
</feature>
<dbReference type="PANTHER" id="PTHR43563:SF1">
    <property type="entry name" value="AMINE OXIDASE [FLAVIN-CONTAINING] B"/>
    <property type="match status" value="1"/>
</dbReference>
<dbReference type="InterPro" id="IPR002937">
    <property type="entry name" value="Amino_oxidase"/>
</dbReference>
<feature type="transmembrane region" description="Helical" evidence="10">
    <location>
        <begin position="483"/>
        <end position="503"/>
    </location>
</feature>
<evidence type="ECO:0000313" key="13">
    <source>
        <dbReference type="Proteomes" id="UP001233999"/>
    </source>
</evidence>
<feature type="binding site" evidence="9">
    <location>
        <position position="237"/>
    </location>
    <ligand>
        <name>FAD</name>
        <dbReference type="ChEBI" id="CHEBI:57692"/>
    </ligand>
</feature>
<comment type="catalytic activity">
    <reaction evidence="6">
        <text>a secondary aliphatic amine + O2 + H2O = a primary amine + an aldehyde + H2O2</text>
        <dbReference type="Rhea" id="RHEA:26414"/>
        <dbReference type="ChEBI" id="CHEBI:15377"/>
        <dbReference type="ChEBI" id="CHEBI:15379"/>
        <dbReference type="ChEBI" id="CHEBI:16240"/>
        <dbReference type="ChEBI" id="CHEBI:17478"/>
        <dbReference type="ChEBI" id="CHEBI:58855"/>
        <dbReference type="ChEBI" id="CHEBI:65296"/>
        <dbReference type="EC" id="1.4.3.4"/>
    </reaction>
</comment>
<comment type="similarity">
    <text evidence="3 10">Belongs to the flavin monoamine oxidase family.</text>
</comment>
<dbReference type="GO" id="GO:0008131">
    <property type="term" value="F:primary methylamine oxidase activity"/>
    <property type="evidence" value="ECO:0007669"/>
    <property type="project" value="UniProtKB-ARBA"/>
</dbReference>
<evidence type="ECO:0000256" key="5">
    <source>
        <dbReference type="ARBA" id="ARBA00045409"/>
    </source>
</evidence>
<dbReference type="Pfam" id="PF01593">
    <property type="entry name" value="Amino_oxidase"/>
    <property type="match status" value="1"/>
</dbReference>
<evidence type="ECO:0000256" key="2">
    <source>
        <dbReference type="ARBA" id="ARBA00004362"/>
    </source>
</evidence>
<evidence type="ECO:0000313" key="12">
    <source>
        <dbReference type="EMBL" id="KAJ9582710.1"/>
    </source>
</evidence>
<protein>
    <recommendedName>
        <fullName evidence="10">Amine oxidase</fullName>
        <ecNumber evidence="10">1.4.3.-</ecNumber>
    </recommendedName>
</protein>
<dbReference type="PANTHER" id="PTHR43563">
    <property type="entry name" value="AMINE OXIDASE"/>
    <property type="match status" value="1"/>
</dbReference>
<evidence type="ECO:0000256" key="9">
    <source>
        <dbReference type="PIRSR" id="PIRSR601613-1"/>
    </source>
</evidence>
<comment type="caution">
    <text evidence="12">The sequence shown here is derived from an EMBL/GenBank/DDBJ whole genome shotgun (WGS) entry which is preliminary data.</text>
</comment>
<evidence type="ECO:0000259" key="11">
    <source>
        <dbReference type="Pfam" id="PF01593"/>
    </source>
</evidence>
<accession>A0AAD7ZL54</accession>
<keyword evidence="10" id="KW-0285">Flavoprotein</keyword>
<dbReference type="AlphaFoldDB" id="A0AAD7ZL54"/>
<evidence type="ECO:0000256" key="3">
    <source>
        <dbReference type="ARBA" id="ARBA00005995"/>
    </source>
</evidence>
<feature type="binding site" evidence="9">
    <location>
        <begin position="28"/>
        <end position="29"/>
    </location>
    <ligand>
        <name>FAD</name>
        <dbReference type="ChEBI" id="CHEBI:57692"/>
    </ligand>
</feature>
<dbReference type="InterPro" id="IPR001613">
    <property type="entry name" value="Flavin_amine_oxidase"/>
</dbReference>
<keyword evidence="10" id="KW-0812">Transmembrane</keyword>
<dbReference type="InterPro" id="IPR050703">
    <property type="entry name" value="Flavin_MAO"/>
</dbReference>
<gene>
    <name evidence="12" type="ORF">L9F63_022951</name>
</gene>
<evidence type="ECO:0000256" key="8">
    <source>
        <dbReference type="ARBA" id="ARBA00049430"/>
    </source>
</evidence>
<keyword evidence="10" id="KW-1133">Transmembrane helix</keyword>
<comment type="catalytic activity">
    <reaction evidence="8">
        <text>N-acetylputrescine + O2 + H2O = 4-acetamidobutanal + H2O2 + NH4(+)</text>
        <dbReference type="Rhea" id="RHEA:70283"/>
        <dbReference type="ChEBI" id="CHEBI:7386"/>
        <dbReference type="ChEBI" id="CHEBI:15377"/>
        <dbReference type="ChEBI" id="CHEBI:15379"/>
        <dbReference type="ChEBI" id="CHEBI:16240"/>
        <dbReference type="ChEBI" id="CHEBI:28938"/>
        <dbReference type="ChEBI" id="CHEBI:58263"/>
    </reaction>
    <physiologicalReaction direction="left-to-right" evidence="8">
        <dbReference type="Rhea" id="RHEA:70284"/>
    </physiologicalReaction>
</comment>